<reference evidence="1" key="2">
    <citation type="submission" date="2019-01" db="UniProtKB">
        <authorList>
            <consortium name="EnsemblPlants"/>
        </authorList>
    </citation>
    <scope>IDENTIFICATION</scope>
    <source>
        <strain evidence="1">cv. Heinz 1706</strain>
    </source>
</reference>
<sequence>MKNLANWKTVDYRRPFLGFLYMAVPAISTQTLNLKLHLGQGCRPWQLLP</sequence>
<organism evidence="1">
    <name type="scientific">Solanum lycopersicum</name>
    <name type="common">Tomato</name>
    <name type="synonym">Lycopersicon esculentum</name>
    <dbReference type="NCBI Taxonomy" id="4081"/>
    <lineage>
        <taxon>Eukaryota</taxon>
        <taxon>Viridiplantae</taxon>
        <taxon>Streptophyta</taxon>
        <taxon>Embryophyta</taxon>
        <taxon>Tracheophyta</taxon>
        <taxon>Spermatophyta</taxon>
        <taxon>Magnoliopsida</taxon>
        <taxon>eudicotyledons</taxon>
        <taxon>Gunneridae</taxon>
        <taxon>Pentapetalae</taxon>
        <taxon>asterids</taxon>
        <taxon>lamiids</taxon>
        <taxon>Solanales</taxon>
        <taxon>Solanaceae</taxon>
        <taxon>Solanoideae</taxon>
        <taxon>Solaneae</taxon>
        <taxon>Solanum</taxon>
        <taxon>Solanum subgen. Lycopersicon</taxon>
    </lineage>
</organism>
<reference evidence="1" key="1">
    <citation type="journal article" date="2012" name="Nature">
        <title>The tomato genome sequence provides insights into fleshy fruit evolution.</title>
        <authorList>
            <consortium name="Tomato Genome Consortium"/>
        </authorList>
    </citation>
    <scope>NUCLEOTIDE SEQUENCE [LARGE SCALE GENOMIC DNA]</scope>
    <source>
        <strain evidence="1">cv. Heinz 1706</strain>
    </source>
</reference>
<name>A0A3Q7HA01_SOLLC</name>
<dbReference type="Gramene" id="Solyc07g045600.1.1">
    <property type="protein sequence ID" value="Solyc07g045600.1.1.1"/>
    <property type="gene ID" value="Solyc07g045600.1"/>
</dbReference>
<accession>A0A3Q7HA01</accession>
<dbReference type="Proteomes" id="UP000004994">
    <property type="component" value="Chromosome 7"/>
</dbReference>
<keyword evidence="2" id="KW-1185">Reference proteome</keyword>
<evidence type="ECO:0000313" key="2">
    <source>
        <dbReference type="Proteomes" id="UP000004994"/>
    </source>
</evidence>
<dbReference type="PaxDb" id="4081-Solyc07g045600.1.1"/>
<proteinExistence type="predicted"/>
<protein>
    <submittedName>
        <fullName evidence="1">Uncharacterized protein</fullName>
    </submittedName>
</protein>
<dbReference type="EnsemblPlants" id="Solyc07g045600.1.1">
    <property type="protein sequence ID" value="Solyc07g045600.1.1.1"/>
    <property type="gene ID" value="Solyc07g045600.1"/>
</dbReference>
<evidence type="ECO:0000313" key="1">
    <source>
        <dbReference type="EnsemblPlants" id="Solyc07g045600.1.1.1"/>
    </source>
</evidence>
<dbReference type="InParanoid" id="A0A3Q7HA01"/>
<dbReference type="AlphaFoldDB" id="A0A3Q7HA01"/>